<protein>
    <recommendedName>
        <fullName evidence="5">Type IV secretory pathway, VirB2 components (Pilins)</fullName>
    </recommendedName>
</protein>
<evidence type="ECO:0000256" key="2">
    <source>
        <dbReference type="SAM" id="SignalP"/>
    </source>
</evidence>
<proteinExistence type="predicted"/>
<accession>A0AA90YWW5</accession>
<keyword evidence="1" id="KW-0812">Transmembrane</keyword>
<name>A0AA90YWW5_9RHOB</name>
<dbReference type="EMBL" id="WVRA01000010">
    <property type="protein sequence ID" value="NOE20522.1"/>
    <property type="molecule type" value="Genomic_DNA"/>
</dbReference>
<feature type="signal peptide" evidence="2">
    <location>
        <begin position="1"/>
        <end position="27"/>
    </location>
</feature>
<evidence type="ECO:0000313" key="3">
    <source>
        <dbReference type="EMBL" id="NOE20522.1"/>
    </source>
</evidence>
<feature type="transmembrane region" description="Helical" evidence="1">
    <location>
        <begin position="47"/>
        <end position="66"/>
    </location>
</feature>
<keyword evidence="2" id="KW-0732">Signal</keyword>
<comment type="caution">
    <text evidence="3">The sequence shown here is derived from an EMBL/GenBank/DDBJ whole genome shotgun (WGS) entry which is preliminary data.</text>
</comment>
<dbReference type="AlphaFoldDB" id="A0AA90YWW5"/>
<evidence type="ECO:0000313" key="4">
    <source>
        <dbReference type="Proteomes" id="UP000597886"/>
    </source>
</evidence>
<feature type="chain" id="PRO_5041731560" description="Type IV secretory pathway, VirB2 components (Pilins)" evidence="2">
    <location>
        <begin position="28"/>
        <end position="93"/>
    </location>
</feature>
<gene>
    <name evidence="3" type="ORF">GS634_20540</name>
</gene>
<evidence type="ECO:0000256" key="1">
    <source>
        <dbReference type="SAM" id="Phobius"/>
    </source>
</evidence>
<feature type="transmembrane region" description="Helical" evidence="1">
    <location>
        <begin position="73"/>
        <end position="91"/>
    </location>
</feature>
<organism evidence="3 4">
    <name type="scientific">Ruegeria atlantica</name>
    <dbReference type="NCBI Taxonomy" id="81569"/>
    <lineage>
        <taxon>Bacteria</taxon>
        <taxon>Pseudomonadati</taxon>
        <taxon>Pseudomonadota</taxon>
        <taxon>Alphaproteobacteria</taxon>
        <taxon>Rhodobacterales</taxon>
        <taxon>Roseobacteraceae</taxon>
        <taxon>Ruegeria</taxon>
    </lineage>
</organism>
<dbReference type="RefSeq" id="WP_170474368.1">
    <property type="nucleotide sequence ID" value="NZ_WVRA01000010.1"/>
</dbReference>
<keyword evidence="1" id="KW-0472">Membrane</keyword>
<reference evidence="3" key="1">
    <citation type="submission" date="2019-12" db="EMBL/GenBank/DDBJ databases">
        <title>Ruegeria JWLKs population differentiation of coral mucus and skeleton niches.</title>
        <authorList>
            <person name="Luo D."/>
        </authorList>
    </citation>
    <scope>NUCLEOTIDE SEQUENCE</scope>
    <source>
        <strain evidence="3">HKCCD6181</strain>
    </source>
</reference>
<sequence length="93" mass="9601">MKRTHFIQQTAFFALAMIIVSAAPASAGWLQDAIGDFINETLADSKVVGVSLAAVGFIWGCLAYVFGWGSLKGPVVAIVVGAVIGLADTFIGA</sequence>
<keyword evidence="1" id="KW-1133">Transmembrane helix</keyword>
<dbReference type="Proteomes" id="UP000597886">
    <property type="component" value="Unassembled WGS sequence"/>
</dbReference>
<evidence type="ECO:0008006" key="5">
    <source>
        <dbReference type="Google" id="ProtNLM"/>
    </source>
</evidence>